<gene>
    <name evidence="2" type="primary">TRP2</name>
    <name evidence="2" type="ORF">IWQ62_004909</name>
</gene>
<dbReference type="PANTHER" id="PTHR11236">
    <property type="entry name" value="AMINOBENZOATE/ANTHRANILATE SYNTHASE"/>
    <property type="match status" value="1"/>
</dbReference>
<evidence type="ECO:0000259" key="1">
    <source>
        <dbReference type="Pfam" id="PF04715"/>
    </source>
</evidence>
<dbReference type="PANTHER" id="PTHR11236:SF9">
    <property type="entry name" value="ANTHRANILATE SYNTHASE COMPONENT 1"/>
    <property type="match status" value="1"/>
</dbReference>
<dbReference type="InterPro" id="IPR006805">
    <property type="entry name" value="Anth_synth_I_N"/>
</dbReference>
<dbReference type="Proteomes" id="UP001150925">
    <property type="component" value="Unassembled WGS sequence"/>
</dbReference>
<feature type="non-terminal residue" evidence="2">
    <location>
        <position position="211"/>
    </location>
</feature>
<protein>
    <submittedName>
        <fullName evidence="2">Anthranilate synthase component 1</fullName>
        <ecNumber evidence="2">4.1.3.27</ecNumber>
    </submittedName>
</protein>
<dbReference type="SUPFAM" id="SSF56322">
    <property type="entry name" value="ADC synthase"/>
    <property type="match status" value="1"/>
</dbReference>
<evidence type="ECO:0000313" key="2">
    <source>
        <dbReference type="EMBL" id="KAJ1958380.1"/>
    </source>
</evidence>
<dbReference type="Gene3D" id="3.60.120.10">
    <property type="entry name" value="Anthranilate synthase"/>
    <property type="match status" value="1"/>
</dbReference>
<reference evidence="2" key="1">
    <citation type="submission" date="2022-07" db="EMBL/GenBank/DDBJ databases">
        <title>Phylogenomic reconstructions and comparative analyses of Kickxellomycotina fungi.</title>
        <authorList>
            <person name="Reynolds N.K."/>
            <person name="Stajich J.E."/>
            <person name="Barry K."/>
            <person name="Grigoriev I.V."/>
            <person name="Crous P."/>
            <person name="Smith M.E."/>
        </authorList>
    </citation>
    <scope>NUCLEOTIDE SEQUENCE</scope>
    <source>
        <strain evidence="2">RSA 1196</strain>
    </source>
</reference>
<dbReference type="InterPro" id="IPR019999">
    <property type="entry name" value="Anth_synth_I-like"/>
</dbReference>
<dbReference type="InterPro" id="IPR005801">
    <property type="entry name" value="ADC_synthase"/>
</dbReference>
<keyword evidence="3" id="KW-1185">Reference proteome</keyword>
<dbReference type="EC" id="4.1.3.27" evidence="2"/>
<dbReference type="OrthoDB" id="1865897at2759"/>
<evidence type="ECO:0000313" key="3">
    <source>
        <dbReference type="Proteomes" id="UP001150925"/>
    </source>
</evidence>
<keyword evidence="2" id="KW-0456">Lyase</keyword>
<accession>A0A9W8AQY5</accession>
<sequence length="211" mass="23812">MEIGKRYTKGYKLKPTLPEVEALLSQHAGNMIPIYQDIPSDLLTPVSAYLKLAHGNKYSFLFESVLEKEETGQYSFLGASPYEVIRTGPQEGRECDPLVYIEEQLSEVKYVSVPGLPSFTGGAVGYISFDCIKYFEPTTRRDLKDSLEIPESVFLLVDQLVIFDHRFNVAKVVAHIRTDQAPDQSLEDRYAAAVQRIQHTIQLLTSDHTPL</sequence>
<dbReference type="GO" id="GO:0000162">
    <property type="term" value="P:L-tryptophan biosynthetic process"/>
    <property type="evidence" value="ECO:0007669"/>
    <property type="project" value="TreeGrafter"/>
</dbReference>
<organism evidence="2 3">
    <name type="scientific">Dispira parvispora</name>
    <dbReference type="NCBI Taxonomy" id="1520584"/>
    <lineage>
        <taxon>Eukaryota</taxon>
        <taxon>Fungi</taxon>
        <taxon>Fungi incertae sedis</taxon>
        <taxon>Zoopagomycota</taxon>
        <taxon>Kickxellomycotina</taxon>
        <taxon>Dimargaritomycetes</taxon>
        <taxon>Dimargaritales</taxon>
        <taxon>Dimargaritaceae</taxon>
        <taxon>Dispira</taxon>
    </lineage>
</organism>
<dbReference type="AlphaFoldDB" id="A0A9W8AQY5"/>
<proteinExistence type="predicted"/>
<comment type="caution">
    <text evidence="2">The sequence shown here is derived from an EMBL/GenBank/DDBJ whole genome shotgun (WGS) entry which is preliminary data.</text>
</comment>
<dbReference type="GO" id="GO:0004049">
    <property type="term" value="F:anthranilate synthase activity"/>
    <property type="evidence" value="ECO:0007669"/>
    <property type="project" value="UniProtKB-EC"/>
</dbReference>
<feature type="domain" description="Anthranilate synthase component I N-terminal" evidence="1">
    <location>
        <begin position="41"/>
        <end position="168"/>
    </location>
</feature>
<dbReference type="EMBL" id="JANBPY010001798">
    <property type="protein sequence ID" value="KAJ1958380.1"/>
    <property type="molecule type" value="Genomic_DNA"/>
</dbReference>
<dbReference type="Pfam" id="PF04715">
    <property type="entry name" value="Anth_synt_I_N"/>
    <property type="match status" value="1"/>
</dbReference>
<name>A0A9W8AQY5_9FUNG</name>